<keyword evidence="7" id="KW-1185">Reference proteome</keyword>
<dbReference type="AlphaFoldDB" id="A0A6P3ZWX3"/>
<dbReference type="InterPro" id="IPR016024">
    <property type="entry name" value="ARM-type_fold"/>
</dbReference>
<dbReference type="SUPFAM" id="SSF57850">
    <property type="entry name" value="RING/U-box"/>
    <property type="match status" value="1"/>
</dbReference>
<dbReference type="InterPro" id="IPR013083">
    <property type="entry name" value="Znf_RING/FYVE/PHD"/>
</dbReference>
<dbReference type="PANTHER" id="PTHR22849">
    <property type="entry name" value="WDSAM1 PROTEIN"/>
    <property type="match status" value="1"/>
</dbReference>
<dbReference type="UniPathway" id="UPA00143"/>
<evidence type="ECO:0000256" key="4">
    <source>
        <dbReference type="ARBA" id="ARBA00022786"/>
    </source>
</evidence>
<gene>
    <name evidence="8" type="primary">LOC107416174</name>
</gene>
<sequence>MILSWRRRRAGRRANKNSVNDDIDGTEMEITIPTHFRCPISLDLMKDPVTLSTGITYDRDSIEKWIESGNQTCPVTNQVLSSFDEIPNHTIRRMIQDWCVENGSRGVERIPTPRIPVAPRQVLEVCERIGMATRRGDGVKCQELVGKIKAWGKDSERNKRCMAENGTGYSLCATFEAFSSSSSTEKHVSLLEQIVSVLPWMFPLGVEGQALLGSSSSLNCIVGLLRGKDLSARQNSVLVLKELLSLDQRFVNSLAEIEGGLEALVGIIKEPICPSATKAALTSIFYMISQSKTCEKTRLRLVEMGLVSLLLDNIVDGEKGVCERALGVFDEICNCKEGREKAYENALTMPLLVKKILRISQTSSEFLVSVLWKLCKNEKRNDEGSVLVEALQLGAFQKLLVLLQVGCDERIKEKVTELLKLFNLHRGRLDCSDSSMDFKYLKRPF</sequence>
<evidence type="ECO:0000259" key="6">
    <source>
        <dbReference type="PROSITE" id="PS51698"/>
    </source>
</evidence>
<reference evidence="8" key="1">
    <citation type="submission" date="2025-08" db="UniProtKB">
        <authorList>
            <consortium name="RefSeq"/>
        </authorList>
    </citation>
    <scope>IDENTIFICATION</scope>
    <source>
        <tissue evidence="8">Seedling</tissue>
    </source>
</reference>
<keyword evidence="4 5" id="KW-0833">Ubl conjugation pathway</keyword>
<dbReference type="KEGG" id="zju:107416174"/>
<dbReference type="InterPro" id="IPR045210">
    <property type="entry name" value="RING-Ubox_PUB"/>
</dbReference>
<dbReference type="InterPro" id="IPR045185">
    <property type="entry name" value="PUB22/23/24-like"/>
</dbReference>
<dbReference type="InterPro" id="IPR011989">
    <property type="entry name" value="ARM-like"/>
</dbReference>
<feature type="domain" description="U-box" evidence="6">
    <location>
        <begin position="31"/>
        <end position="105"/>
    </location>
</feature>
<keyword evidence="3 5" id="KW-0808">Transferase</keyword>
<dbReference type="PROSITE" id="PS51698">
    <property type="entry name" value="U_BOX"/>
    <property type="match status" value="1"/>
</dbReference>
<dbReference type="CDD" id="cd16664">
    <property type="entry name" value="RING-Ubox_PUB"/>
    <property type="match status" value="1"/>
</dbReference>
<evidence type="ECO:0000256" key="2">
    <source>
        <dbReference type="ARBA" id="ARBA00004906"/>
    </source>
</evidence>
<dbReference type="Gene3D" id="3.30.40.10">
    <property type="entry name" value="Zinc/RING finger domain, C3HC4 (zinc finger)"/>
    <property type="match status" value="1"/>
</dbReference>
<accession>A0A6P3ZWX3</accession>
<dbReference type="InterPro" id="IPR058678">
    <property type="entry name" value="ARM_PUB"/>
</dbReference>
<dbReference type="GO" id="GO:0006952">
    <property type="term" value="P:defense response"/>
    <property type="evidence" value="ECO:0007669"/>
    <property type="project" value="UniProtKB-ARBA"/>
</dbReference>
<evidence type="ECO:0000256" key="3">
    <source>
        <dbReference type="ARBA" id="ARBA00022679"/>
    </source>
</evidence>
<dbReference type="SUPFAM" id="SSF48371">
    <property type="entry name" value="ARM repeat"/>
    <property type="match status" value="1"/>
</dbReference>
<dbReference type="EC" id="2.3.2.27" evidence="5"/>
<dbReference type="Pfam" id="PF04564">
    <property type="entry name" value="U-box"/>
    <property type="match status" value="1"/>
</dbReference>
<evidence type="ECO:0000313" key="7">
    <source>
        <dbReference type="Proteomes" id="UP001652623"/>
    </source>
</evidence>
<organism evidence="7 8">
    <name type="scientific">Ziziphus jujuba</name>
    <name type="common">Chinese jujube</name>
    <name type="synonym">Ziziphus sativa</name>
    <dbReference type="NCBI Taxonomy" id="326968"/>
    <lineage>
        <taxon>Eukaryota</taxon>
        <taxon>Viridiplantae</taxon>
        <taxon>Streptophyta</taxon>
        <taxon>Embryophyta</taxon>
        <taxon>Tracheophyta</taxon>
        <taxon>Spermatophyta</taxon>
        <taxon>Magnoliopsida</taxon>
        <taxon>eudicotyledons</taxon>
        <taxon>Gunneridae</taxon>
        <taxon>Pentapetalae</taxon>
        <taxon>rosids</taxon>
        <taxon>fabids</taxon>
        <taxon>Rosales</taxon>
        <taxon>Rhamnaceae</taxon>
        <taxon>Paliureae</taxon>
        <taxon>Ziziphus</taxon>
    </lineage>
</organism>
<dbReference type="InterPro" id="IPR003613">
    <property type="entry name" value="Ubox_domain"/>
</dbReference>
<dbReference type="GeneID" id="107416174"/>
<name>A0A6P3ZWX3_ZIZJJ</name>
<proteinExistence type="predicted"/>
<dbReference type="Gene3D" id="1.25.10.10">
    <property type="entry name" value="Leucine-rich Repeat Variant"/>
    <property type="match status" value="1"/>
</dbReference>
<dbReference type="PANTHER" id="PTHR22849:SF61">
    <property type="entry name" value="U-BOX DOMAIN-CONTAINING PROTEIN 21"/>
    <property type="match status" value="1"/>
</dbReference>
<dbReference type="FunCoup" id="A0A6P3ZWX3">
    <property type="interactions" value="36"/>
</dbReference>
<dbReference type="GO" id="GO:0061630">
    <property type="term" value="F:ubiquitin protein ligase activity"/>
    <property type="evidence" value="ECO:0007669"/>
    <property type="project" value="UniProtKB-UniRule"/>
</dbReference>
<dbReference type="GO" id="GO:0016567">
    <property type="term" value="P:protein ubiquitination"/>
    <property type="evidence" value="ECO:0007669"/>
    <property type="project" value="UniProtKB-UniRule"/>
</dbReference>
<dbReference type="Pfam" id="PF25598">
    <property type="entry name" value="ARM_PUB"/>
    <property type="match status" value="1"/>
</dbReference>
<comment type="catalytic activity">
    <reaction evidence="1 5">
        <text>S-ubiquitinyl-[E2 ubiquitin-conjugating enzyme]-L-cysteine + [acceptor protein]-L-lysine = [E2 ubiquitin-conjugating enzyme]-L-cysteine + N(6)-ubiquitinyl-[acceptor protein]-L-lysine.</text>
        <dbReference type="EC" id="2.3.2.27"/>
    </reaction>
</comment>
<dbReference type="RefSeq" id="XP_015880118.2">
    <property type="nucleotide sequence ID" value="XM_016024632.4"/>
</dbReference>
<protein>
    <recommendedName>
        <fullName evidence="5 6">U-box domain-containing protein</fullName>
        <ecNumber evidence="5">2.3.2.27</ecNumber>
    </recommendedName>
    <alternativeName>
        <fullName evidence="5">RING-type E3 ubiquitin transferase PUB</fullName>
    </alternativeName>
</protein>
<comment type="function">
    <text evidence="5">Functions as an E3 ubiquitin ligase.</text>
</comment>
<evidence type="ECO:0000256" key="5">
    <source>
        <dbReference type="RuleBase" id="RU369093"/>
    </source>
</evidence>
<dbReference type="Proteomes" id="UP001652623">
    <property type="component" value="Chromosome 4"/>
</dbReference>
<dbReference type="SMART" id="SM00504">
    <property type="entry name" value="Ubox"/>
    <property type="match status" value="1"/>
</dbReference>
<comment type="pathway">
    <text evidence="2 5">Protein modification; protein ubiquitination.</text>
</comment>
<evidence type="ECO:0000313" key="8">
    <source>
        <dbReference type="RefSeq" id="XP_015880118.2"/>
    </source>
</evidence>
<dbReference type="InParanoid" id="A0A6P3ZWX3"/>
<evidence type="ECO:0000256" key="1">
    <source>
        <dbReference type="ARBA" id="ARBA00000900"/>
    </source>
</evidence>